<feature type="domain" description="Retroviral polymerase SH3-like" evidence="2">
    <location>
        <begin position="293"/>
        <end position="357"/>
    </location>
</feature>
<dbReference type="CDD" id="cd09272">
    <property type="entry name" value="RNase_HI_RT_Ty1"/>
    <property type="match status" value="1"/>
</dbReference>
<dbReference type="Pfam" id="PF07727">
    <property type="entry name" value="RVT_2"/>
    <property type="match status" value="2"/>
</dbReference>
<protein>
    <submittedName>
        <fullName evidence="3">Zinc finger, CCHC-type containing protein</fullName>
    </submittedName>
</protein>
<keyword evidence="4" id="KW-1185">Reference proteome</keyword>
<reference evidence="3" key="1">
    <citation type="journal article" date="2022" name="Int. J. Mol. Sci.">
        <title>Draft Genome of Tanacetum Coccineum: Genomic Comparison of Closely Related Tanacetum-Family Plants.</title>
        <authorList>
            <person name="Yamashiro T."/>
            <person name="Shiraishi A."/>
            <person name="Nakayama K."/>
            <person name="Satake H."/>
        </authorList>
    </citation>
    <scope>NUCLEOTIDE SEQUENCE</scope>
</reference>
<comment type="caution">
    <text evidence="3">The sequence shown here is derived from an EMBL/GenBank/DDBJ whole genome shotgun (WGS) entry which is preliminary data.</text>
</comment>
<dbReference type="EMBL" id="BQNB010020320">
    <property type="protein sequence ID" value="GJT94692.1"/>
    <property type="molecule type" value="Genomic_DNA"/>
</dbReference>
<feature type="domain" description="Reverse transcriptase Ty1/copia-type" evidence="1">
    <location>
        <begin position="952"/>
        <end position="1029"/>
    </location>
</feature>
<dbReference type="InterPro" id="IPR057670">
    <property type="entry name" value="SH3_retrovirus"/>
</dbReference>
<sequence length="1210" mass="137783">MVVAAIKHMASNFAKFDKFEGMDFGRWQKKMHFLLSSMSVMYMLTTPIPEDDGDDATVEQIKKNAKWDNDDYNVESSKKLWDSSEATYMTEDASNKKFLVSNFTNYKMANSRPVLEQYNELLGILEDFKHIVKHKKEELTLVELGSHLHIEESLRVQYNDKPKSNNDVGPLVVNMVEHNNSSRNMAKMVTLKGIAKVLMLATKPMVQAQRVQWMDDDVAWINIVNDNIASAFMSTSKLNDSILWHARLGHDEAMLTTCYLLNRVLNKRNKITPYELWTKRKPNLNYIKVWGYRAVVRLPDQKPKTLDKKGIECIFVGYAEHSKAFRFYVIEPNDSVAINSIIESRDAIFDENRLFSVPRSSLGTLNGTKDIGGLVVPKEKEEIDDEIDSIMGNNTWVLADLPPGSNPFGCKWIFKIKLKVDGTVEKFKARLVIQGFRQKSKIDYFDTYAPVAHISIIRLLFAMALIHNMIIHQMDVKTTFLNGELEEEVYMNQPQGFIMPGNENKVCKLIKSLYGLKQAPKQWHQKFYEVVLSNGYLLNQADKYAYSKFDESGKGVIICLYVDDMLIFCTNQIQADLTKDFLSSRFSMKDMEEVDVILGIRIKHESNGITISQSHYIEKVLKKFNYFECTLVSTHMDTSEKLMSNNGEYSRVIGCLMYVMTCTRPDIDFAVGKLSRLIYTGYPSVLEGYNDASWINNTKDNSYTSDWVFLLAAGKETKWLKNLLLEIPLWSKPITPISIRCDSAATLAKAYSQMYNEKSRHLCVRHSMIRKLITNEVVTEHPGSDSGKREFMSLMMFSELLFSEAGCNSGLNDIRQSGGFSLLPLVTTLCVVVGSNRPLKRLLNLHVCRVTLSTKSYRDAFNDPNWQHAMYDEYNALIKNQTWTLVPRPPDANIVQCMWLFRHKYLADGSLSRCKARLVVNGSTQLEGVDVDGPLALLMSRMPFYMINAYLLLYVDDIVLTASSERLLQLIIGSLHQEFSMTDLGALNYFLGISVRRDSTWMFLSQRKYAGEIFERADMVNCNPSRTPIDTESKLGSDGDPVSDPTLYRSLISEDEVVCPTTRRFTSGYCVFLGNNLLSWSSKRQPTLSCSSAEAEYRGVANAVAETCWLRNLLRELHTPLSSATLVYCDNVSAVYLSCNSVQHHRTKHIEIDIHFVRDLVTAGQVRVLHVPSRDQYADIFTKGLPSALFEDFRSSLSVRCPLAQTAGEC</sequence>
<dbReference type="InterPro" id="IPR043502">
    <property type="entry name" value="DNA/RNA_pol_sf"/>
</dbReference>
<organism evidence="3 4">
    <name type="scientific">Tanacetum coccineum</name>
    <dbReference type="NCBI Taxonomy" id="301880"/>
    <lineage>
        <taxon>Eukaryota</taxon>
        <taxon>Viridiplantae</taxon>
        <taxon>Streptophyta</taxon>
        <taxon>Embryophyta</taxon>
        <taxon>Tracheophyta</taxon>
        <taxon>Spermatophyta</taxon>
        <taxon>Magnoliopsida</taxon>
        <taxon>eudicotyledons</taxon>
        <taxon>Gunneridae</taxon>
        <taxon>Pentapetalae</taxon>
        <taxon>asterids</taxon>
        <taxon>campanulids</taxon>
        <taxon>Asterales</taxon>
        <taxon>Asteraceae</taxon>
        <taxon>Asteroideae</taxon>
        <taxon>Anthemideae</taxon>
        <taxon>Anthemidinae</taxon>
        <taxon>Tanacetum</taxon>
    </lineage>
</organism>
<dbReference type="InterPro" id="IPR013103">
    <property type="entry name" value="RVT_2"/>
</dbReference>
<dbReference type="SUPFAM" id="SSF56672">
    <property type="entry name" value="DNA/RNA polymerases"/>
    <property type="match status" value="2"/>
</dbReference>
<reference evidence="3" key="2">
    <citation type="submission" date="2022-01" db="EMBL/GenBank/DDBJ databases">
        <authorList>
            <person name="Yamashiro T."/>
            <person name="Shiraishi A."/>
            <person name="Satake H."/>
            <person name="Nakayama K."/>
        </authorList>
    </citation>
    <scope>NUCLEOTIDE SEQUENCE</scope>
</reference>
<evidence type="ECO:0000313" key="4">
    <source>
        <dbReference type="Proteomes" id="UP001151760"/>
    </source>
</evidence>
<dbReference type="Proteomes" id="UP001151760">
    <property type="component" value="Unassembled WGS sequence"/>
</dbReference>
<evidence type="ECO:0000259" key="1">
    <source>
        <dbReference type="Pfam" id="PF07727"/>
    </source>
</evidence>
<dbReference type="PANTHER" id="PTHR11439">
    <property type="entry name" value="GAG-POL-RELATED RETROTRANSPOSON"/>
    <property type="match status" value="1"/>
</dbReference>
<proteinExistence type="predicted"/>
<name>A0ABQ5I574_9ASTR</name>
<dbReference type="PANTHER" id="PTHR11439:SF524">
    <property type="entry name" value="RNA-DIRECTED DNA POLYMERASE, PROTEIN KINASE RLK-PELLE-DLSV FAMILY"/>
    <property type="match status" value="1"/>
</dbReference>
<dbReference type="Pfam" id="PF25597">
    <property type="entry name" value="SH3_retrovirus"/>
    <property type="match status" value="1"/>
</dbReference>
<accession>A0ABQ5I574</accession>
<evidence type="ECO:0000259" key="2">
    <source>
        <dbReference type="Pfam" id="PF25597"/>
    </source>
</evidence>
<gene>
    <name evidence="3" type="ORF">Tco_1090210</name>
</gene>
<evidence type="ECO:0000313" key="3">
    <source>
        <dbReference type="EMBL" id="GJT94692.1"/>
    </source>
</evidence>
<feature type="domain" description="Reverse transcriptase Ty1/copia-type" evidence="1">
    <location>
        <begin position="393"/>
        <end position="635"/>
    </location>
</feature>